<accession>A0A2S4VFZ5</accession>
<organism evidence="1 2">
    <name type="scientific">Puccinia striiformis</name>
    <dbReference type="NCBI Taxonomy" id="27350"/>
    <lineage>
        <taxon>Eukaryota</taxon>
        <taxon>Fungi</taxon>
        <taxon>Dikarya</taxon>
        <taxon>Basidiomycota</taxon>
        <taxon>Pucciniomycotina</taxon>
        <taxon>Pucciniomycetes</taxon>
        <taxon>Pucciniales</taxon>
        <taxon>Pucciniaceae</taxon>
        <taxon>Puccinia</taxon>
    </lineage>
</organism>
<reference evidence="1" key="1">
    <citation type="submission" date="2017-12" db="EMBL/GenBank/DDBJ databases">
        <title>Gene loss provides genomic basis for host adaptation in cereal stripe rust fungi.</title>
        <authorList>
            <person name="Xia C."/>
        </authorList>
    </citation>
    <scope>NUCLEOTIDE SEQUENCE [LARGE SCALE GENOMIC DNA]</scope>
    <source>
        <strain evidence="1">93-210</strain>
    </source>
</reference>
<gene>
    <name evidence="1" type="ORF">PSTT_07543</name>
</gene>
<dbReference type="Proteomes" id="UP000239156">
    <property type="component" value="Unassembled WGS sequence"/>
</dbReference>
<evidence type="ECO:0000313" key="2">
    <source>
        <dbReference type="Proteomes" id="UP000239156"/>
    </source>
</evidence>
<evidence type="ECO:0000313" key="1">
    <source>
        <dbReference type="EMBL" id="POW08454.1"/>
    </source>
</evidence>
<dbReference type="VEuPathDB" id="FungiDB:PSHT_00203"/>
<dbReference type="EMBL" id="PKSL01000064">
    <property type="protein sequence ID" value="POW08454.1"/>
    <property type="molecule type" value="Genomic_DNA"/>
</dbReference>
<sequence>MNEAVLREEVTLLTRLIYSNKNQHRSYLWFTQSIEVKSWSIKLLTKLQQPSSGFLDQFETRLLRAHDSIIQNLARTAIMAIGVTFIASFSRIHTIIKHLQILQNTLPYPTQSCFILLHSL</sequence>
<dbReference type="AlphaFoldDB" id="A0A2S4VFZ5"/>
<protein>
    <submittedName>
        <fullName evidence="1">Uncharacterized protein</fullName>
    </submittedName>
</protein>
<proteinExistence type="predicted"/>
<comment type="caution">
    <text evidence="1">The sequence shown here is derived from an EMBL/GenBank/DDBJ whole genome shotgun (WGS) entry which is preliminary data.</text>
</comment>
<dbReference type="VEuPathDB" id="FungiDB:PSTT_07543"/>
<name>A0A2S4VFZ5_9BASI</name>
<keyword evidence="2" id="KW-1185">Reference proteome</keyword>